<dbReference type="Gene3D" id="2.130.10.10">
    <property type="entry name" value="YVTN repeat-like/Quinoprotein amine dehydrogenase"/>
    <property type="match status" value="1"/>
</dbReference>
<evidence type="ECO:0000256" key="2">
    <source>
        <dbReference type="ARBA" id="ARBA00022737"/>
    </source>
</evidence>
<dbReference type="VEuPathDB" id="FungiDB:PTTG_11688"/>
<evidence type="ECO:0000256" key="3">
    <source>
        <dbReference type="SAM" id="MobiDB-lite"/>
    </source>
</evidence>
<dbReference type="PANTHER" id="PTHR44472">
    <property type="entry name" value="DDB1- AND CUL4-ASSOCIATED FACTOR 4-RELATED"/>
    <property type="match status" value="1"/>
</dbReference>
<reference evidence="5" key="4">
    <citation type="submission" date="2025-05" db="UniProtKB">
        <authorList>
            <consortium name="EnsemblFungi"/>
        </authorList>
    </citation>
    <scope>IDENTIFICATION</scope>
    <source>
        <strain evidence="5">isolate 1-1 / race 1 (BBBD)</strain>
    </source>
</reference>
<accession>A0A180GZV2</accession>
<protein>
    <recommendedName>
        <fullName evidence="7">DUF2415 domain-containing protein</fullName>
    </recommendedName>
</protein>
<organism evidence="4">
    <name type="scientific">Puccinia triticina (isolate 1-1 / race 1 (BBBD))</name>
    <name type="common">Brown leaf rust fungus</name>
    <dbReference type="NCBI Taxonomy" id="630390"/>
    <lineage>
        <taxon>Eukaryota</taxon>
        <taxon>Fungi</taxon>
        <taxon>Dikarya</taxon>
        <taxon>Basidiomycota</taxon>
        <taxon>Pucciniomycotina</taxon>
        <taxon>Pucciniomycetes</taxon>
        <taxon>Pucciniales</taxon>
        <taxon>Pucciniaceae</taxon>
        <taxon>Puccinia</taxon>
    </lineage>
</organism>
<evidence type="ECO:0000313" key="4">
    <source>
        <dbReference type="EMBL" id="OAV98260.1"/>
    </source>
</evidence>
<keyword evidence="2" id="KW-0677">Repeat</keyword>
<dbReference type="EMBL" id="ADAS02000008">
    <property type="protein sequence ID" value="OAV98260.1"/>
    <property type="molecule type" value="Genomic_DNA"/>
</dbReference>
<name>A0A180GZV2_PUCT1</name>
<dbReference type="SUPFAM" id="SSF50978">
    <property type="entry name" value="WD40 repeat-like"/>
    <property type="match status" value="1"/>
</dbReference>
<sequence>MSPPSSSSRIPPAVHGYEYDPVLNRFFKCPPSGPGRGAVCGTTTVSDRQDGPPLPPTNLKSPSVRRPTRLEFNPETDWASASKRSRHATTISYGKACSSSVKPSHLAFPTQRGGLSGRIVTAAVSNFEEHSNEILVLGSNHSEALLCDFGKLLHRHPSLAWAQVDLSPCIMSGSPEPFTSIASNGGVTCFAATSGCVITTPNPMTSDYEGLPDLIQRASFTNTTWSLCLTLQYLLMGCEKSLAIYDYHRQTVVSQNPKSSVFTIERSDDFNFLLGTRSGDLIQFDIRSPHLALHRNGLLQGRSIYHLKRVDDHQFLVAGTMGYAKLHDIRYLTSDPTMSLDGWDNACDQSFGLTVSKDRNLVCMPGRDSTIKVWDLKSQPVCGFGLQPIATHTTRRIASSVMFVDDFEPEFWFLDGPPTLKRKRPCGPGILFGEEKALYWIGPQAD</sequence>
<feature type="region of interest" description="Disordered" evidence="3">
    <location>
        <begin position="38"/>
        <end position="65"/>
    </location>
</feature>
<reference evidence="4" key="1">
    <citation type="submission" date="2009-11" db="EMBL/GenBank/DDBJ databases">
        <authorList>
            <consortium name="The Broad Institute Genome Sequencing Platform"/>
            <person name="Ward D."/>
            <person name="Feldgarden M."/>
            <person name="Earl A."/>
            <person name="Young S.K."/>
            <person name="Zeng Q."/>
            <person name="Koehrsen M."/>
            <person name="Alvarado L."/>
            <person name="Berlin A."/>
            <person name="Bochicchio J."/>
            <person name="Borenstein D."/>
            <person name="Chapman S.B."/>
            <person name="Chen Z."/>
            <person name="Engels R."/>
            <person name="Freedman E."/>
            <person name="Gellesch M."/>
            <person name="Goldberg J."/>
            <person name="Griggs A."/>
            <person name="Gujja S."/>
            <person name="Heilman E."/>
            <person name="Heiman D."/>
            <person name="Hepburn T."/>
            <person name="Howarth C."/>
            <person name="Jen D."/>
            <person name="Larson L."/>
            <person name="Lewis B."/>
            <person name="Mehta T."/>
            <person name="Park D."/>
            <person name="Pearson M."/>
            <person name="Roberts A."/>
            <person name="Saif S."/>
            <person name="Shea T."/>
            <person name="Shenoy N."/>
            <person name="Sisk P."/>
            <person name="Stolte C."/>
            <person name="Sykes S."/>
            <person name="Thomson T."/>
            <person name="Walk T."/>
            <person name="White J."/>
            <person name="Yandava C."/>
            <person name="Izard J."/>
            <person name="Baranova O.V."/>
            <person name="Blanton J.M."/>
            <person name="Tanner A.C."/>
            <person name="Dewhirst F.E."/>
            <person name="Haas B."/>
            <person name="Nusbaum C."/>
            <person name="Birren B."/>
        </authorList>
    </citation>
    <scope>NUCLEOTIDE SEQUENCE [LARGE SCALE GENOMIC DNA]</scope>
    <source>
        <strain evidence="4">1-1 BBBD Race 1</strain>
    </source>
</reference>
<proteinExistence type="predicted"/>
<dbReference type="InterPro" id="IPR036322">
    <property type="entry name" value="WD40_repeat_dom_sf"/>
</dbReference>
<keyword evidence="6" id="KW-1185">Reference proteome</keyword>
<evidence type="ECO:0000313" key="6">
    <source>
        <dbReference type="Proteomes" id="UP000005240"/>
    </source>
</evidence>
<dbReference type="STRING" id="630390.A0A180GZV2"/>
<dbReference type="InterPro" id="IPR015943">
    <property type="entry name" value="WD40/YVTN_repeat-like_dom_sf"/>
</dbReference>
<dbReference type="InterPro" id="IPR052254">
    <property type="entry name" value="CUL4-DDB1_E3_ligase_receptor"/>
</dbReference>
<dbReference type="PANTHER" id="PTHR44472:SF1">
    <property type="entry name" value="DDB1 AND CUL4 ASSOCIATED FACTOR 4"/>
    <property type="match status" value="1"/>
</dbReference>
<gene>
    <name evidence="4" type="ORF">PTTG_11688</name>
</gene>
<evidence type="ECO:0008006" key="7">
    <source>
        <dbReference type="Google" id="ProtNLM"/>
    </source>
</evidence>
<dbReference type="AlphaFoldDB" id="A0A180GZV2"/>
<dbReference type="OrthoDB" id="2495728at2759"/>
<evidence type="ECO:0000313" key="5">
    <source>
        <dbReference type="EnsemblFungi" id="PTTG_11688-t43_1-p1"/>
    </source>
</evidence>
<reference evidence="4" key="2">
    <citation type="submission" date="2016-05" db="EMBL/GenBank/DDBJ databases">
        <title>Comparative analysis highlights variable genome content of wheat rusts and divergence of the mating loci.</title>
        <authorList>
            <person name="Cuomo C.A."/>
            <person name="Bakkeren G."/>
            <person name="Szabo L."/>
            <person name="Khalil H."/>
            <person name="Joly D."/>
            <person name="Goldberg J."/>
            <person name="Young S."/>
            <person name="Zeng Q."/>
            <person name="Fellers J."/>
        </authorList>
    </citation>
    <scope>NUCLEOTIDE SEQUENCE [LARGE SCALE GENOMIC DNA]</scope>
    <source>
        <strain evidence="4">1-1 BBBD Race 1</strain>
    </source>
</reference>
<evidence type="ECO:0000256" key="1">
    <source>
        <dbReference type="ARBA" id="ARBA00022574"/>
    </source>
</evidence>
<dbReference type="GO" id="GO:0080008">
    <property type="term" value="C:Cul4-RING E3 ubiquitin ligase complex"/>
    <property type="evidence" value="ECO:0007669"/>
    <property type="project" value="TreeGrafter"/>
</dbReference>
<reference evidence="5 6" key="3">
    <citation type="journal article" date="2017" name="G3 (Bethesda)">
        <title>Comparative analysis highlights variable genome content of wheat rusts and divergence of the mating loci.</title>
        <authorList>
            <person name="Cuomo C.A."/>
            <person name="Bakkeren G."/>
            <person name="Khalil H.B."/>
            <person name="Panwar V."/>
            <person name="Joly D."/>
            <person name="Linning R."/>
            <person name="Sakthikumar S."/>
            <person name="Song X."/>
            <person name="Adiconis X."/>
            <person name="Fan L."/>
            <person name="Goldberg J.M."/>
            <person name="Levin J.Z."/>
            <person name="Young S."/>
            <person name="Zeng Q."/>
            <person name="Anikster Y."/>
            <person name="Bruce M."/>
            <person name="Wang M."/>
            <person name="Yin C."/>
            <person name="McCallum B."/>
            <person name="Szabo L.J."/>
            <person name="Hulbert S."/>
            <person name="Chen X."/>
            <person name="Fellers J.P."/>
        </authorList>
    </citation>
    <scope>NUCLEOTIDE SEQUENCE</scope>
    <source>
        <strain evidence="6">Isolate 1-1 / race 1 (BBBD)</strain>
        <strain evidence="5">isolate 1-1 / race 1 (BBBD)</strain>
    </source>
</reference>
<dbReference type="EnsemblFungi" id="PTTG_11688-t43_1">
    <property type="protein sequence ID" value="PTTG_11688-t43_1-p1"/>
    <property type="gene ID" value="PTTG_11688"/>
</dbReference>
<dbReference type="Proteomes" id="UP000005240">
    <property type="component" value="Unassembled WGS sequence"/>
</dbReference>
<keyword evidence="1" id="KW-0853">WD repeat</keyword>